<keyword evidence="1" id="KW-0812">Transmembrane</keyword>
<evidence type="ECO:0000256" key="1">
    <source>
        <dbReference type="SAM" id="Phobius"/>
    </source>
</evidence>
<dbReference type="EMBL" id="FUXK01000032">
    <property type="protein sequence ID" value="SKA14879.1"/>
    <property type="molecule type" value="Genomic_DNA"/>
</dbReference>
<name>A0A1T4RG52_9BACT</name>
<accession>A0A1T4RG52</accession>
<feature type="transmembrane region" description="Helical" evidence="1">
    <location>
        <begin position="21"/>
        <end position="42"/>
    </location>
</feature>
<dbReference type="AlphaFoldDB" id="A0A1T4RG52"/>
<sequence>MLCLPPVILSHDKWWCRIQRWYICSVITANGVLNPIGVVLSIA</sequence>
<dbReference type="Proteomes" id="UP000190065">
    <property type="component" value="Unassembled WGS sequence"/>
</dbReference>
<evidence type="ECO:0000313" key="2">
    <source>
        <dbReference type="EMBL" id="SKA14879.1"/>
    </source>
</evidence>
<gene>
    <name evidence="2" type="ORF">SAMN02745202_02255</name>
</gene>
<proteinExistence type="predicted"/>
<reference evidence="2 3" key="1">
    <citation type="submission" date="2017-02" db="EMBL/GenBank/DDBJ databases">
        <authorList>
            <person name="Peterson S.W."/>
        </authorList>
    </citation>
    <scope>NUCLEOTIDE SEQUENCE [LARGE SCALE GENOMIC DNA]</scope>
    <source>
        <strain evidence="2 3">ATCC 43324</strain>
    </source>
</reference>
<keyword evidence="1" id="KW-1133">Transmembrane helix</keyword>
<organism evidence="2 3">
    <name type="scientific">Segatella oulorum</name>
    <dbReference type="NCBI Taxonomy" id="28136"/>
    <lineage>
        <taxon>Bacteria</taxon>
        <taxon>Pseudomonadati</taxon>
        <taxon>Bacteroidota</taxon>
        <taxon>Bacteroidia</taxon>
        <taxon>Bacteroidales</taxon>
        <taxon>Prevotellaceae</taxon>
        <taxon>Segatella</taxon>
    </lineage>
</organism>
<keyword evidence="1" id="KW-0472">Membrane</keyword>
<evidence type="ECO:0000313" key="3">
    <source>
        <dbReference type="Proteomes" id="UP000190065"/>
    </source>
</evidence>
<protein>
    <submittedName>
        <fullName evidence="2">Uncharacterized protein</fullName>
    </submittedName>
</protein>